<comment type="subcellular location">
    <subcellularLocation>
        <location evidence="5">Golgi apparatus</location>
        <location evidence="5">Golgi stack membrane</location>
        <topology evidence="5">Single-pass type II membrane protein</topology>
    </subcellularLocation>
</comment>
<dbReference type="InterPro" id="IPR055270">
    <property type="entry name" value="Glyco_tran_10_C"/>
</dbReference>
<dbReference type="OrthoDB" id="435191at2759"/>
<keyword evidence="8" id="KW-1185">Reference proteome</keyword>
<proteinExistence type="inferred from homology"/>
<comment type="similarity">
    <text evidence="2 5">Belongs to the glycosyltransferase 10 family.</text>
</comment>
<evidence type="ECO:0000259" key="6">
    <source>
        <dbReference type="Pfam" id="PF00852"/>
    </source>
</evidence>
<dbReference type="UniPathway" id="UPA00378"/>
<keyword evidence="5" id="KW-0812">Transmembrane</keyword>
<dbReference type="InterPro" id="IPR001503">
    <property type="entry name" value="Glyco_trans_10"/>
</dbReference>
<comment type="pathway">
    <text evidence="1">Protein modification; protein glycosylation.</text>
</comment>
<dbReference type="Gene3D" id="3.40.50.11660">
    <property type="entry name" value="Glycosyl transferase family 10, C-terminal domain"/>
    <property type="match status" value="1"/>
</dbReference>
<dbReference type="AlphaFoldDB" id="C5LRK3"/>
<dbReference type="InParanoid" id="C5LRK3"/>
<dbReference type="InterPro" id="IPR038577">
    <property type="entry name" value="GT10-like_C_sf"/>
</dbReference>
<gene>
    <name evidence="7" type="ORF">Pmar_PMAR003958</name>
</gene>
<dbReference type="EMBL" id="GG684835">
    <property type="protein sequence ID" value="EER00641.1"/>
    <property type="molecule type" value="Genomic_DNA"/>
</dbReference>
<accession>C5LRK3</accession>
<dbReference type="PANTHER" id="PTHR11929">
    <property type="entry name" value="ALPHA- 1,3 -FUCOSYLTRANSFERASE"/>
    <property type="match status" value="1"/>
</dbReference>
<keyword evidence="4 5" id="KW-0808">Transferase</keyword>
<feature type="domain" description="Fucosyltransferase C-terminal" evidence="6">
    <location>
        <begin position="101"/>
        <end position="240"/>
    </location>
</feature>
<dbReference type="RefSeq" id="XP_002767923.1">
    <property type="nucleotide sequence ID" value="XM_002767877.1"/>
</dbReference>
<name>C5LRK3_PERM5</name>
<dbReference type="Proteomes" id="UP000007800">
    <property type="component" value="Unassembled WGS sequence"/>
</dbReference>
<keyword evidence="5" id="KW-0472">Membrane</keyword>
<evidence type="ECO:0000256" key="4">
    <source>
        <dbReference type="ARBA" id="ARBA00022679"/>
    </source>
</evidence>
<evidence type="ECO:0000256" key="1">
    <source>
        <dbReference type="ARBA" id="ARBA00004922"/>
    </source>
</evidence>
<dbReference type="GeneID" id="9043753"/>
<organism evidence="8">
    <name type="scientific">Perkinsus marinus (strain ATCC 50983 / TXsc)</name>
    <dbReference type="NCBI Taxonomy" id="423536"/>
    <lineage>
        <taxon>Eukaryota</taxon>
        <taxon>Sar</taxon>
        <taxon>Alveolata</taxon>
        <taxon>Perkinsozoa</taxon>
        <taxon>Perkinsea</taxon>
        <taxon>Perkinsida</taxon>
        <taxon>Perkinsidae</taxon>
        <taxon>Perkinsus</taxon>
    </lineage>
</organism>
<protein>
    <recommendedName>
        <fullName evidence="5">Fucosyltransferase</fullName>
        <ecNumber evidence="5">2.4.1.-</ecNumber>
    </recommendedName>
</protein>
<dbReference type="PANTHER" id="PTHR11929:SF145">
    <property type="entry name" value="ALPHA-(1,3)-FUCOSYLTRANSFERASE FUT-1"/>
    <property type="match status" value="1"/>
</dbReference>
<dbReference type="Pfam" id="PF00852">
    <property type="entry name" value="Glyco_transf_10"/>
    <property type="match status" value="1"/>
</dbReference>
<keyword evidence="3 5" id="KW-0328">Glycosyltransferase</keyword>
<evidence type="ECO:0000256" key="2">
    <source>
        <dbReference type="ARBA" id="ARBA00008919"/>
    </source>
</evidence>
<evidence type="ECO:0000256" key="3">
    <source>
        <dbReference type="ARBA" id="ARBA00022676"/>
    </source>
</evidence>
<evidence type="ECO:0000313" key="8">
    <source>
        <dbReference type="Proteomes" id="UP000007800"/>
    </source>
</evidence>
<dbReference type="EC" id="2.4.1.-" evidence="5"/>
<dbReference type="SUPFAM" id="SSF53756">
    <property type="entry name" value="UDP-Glycosyltransferase/glycogen phosphorylase"/>
    <property type="match status" value="1"/>
</dbReference>
<dbReference type="GO" id="GO:0032580">
    <property type="term" value="C:Golgi cisterna membrane"/>
    <property type="evidence" value="ECO:0007669"/>
    <property type="project" value="UniProtKB-SubCell"/>
</dbReference>
<sequence>IHMWGTQEKTQYTNGHPYTCLRSKCHVVGQPEKSPHSTSGFDAATYNLRTAEGWGSDMPMARKHVMWDSDIPVQAAHVVHKATPDMEALTHDWSQGSSGRETIAKEIDGLDMFGACSGRKGCSYVQKKKKPEKYAQCMRDIAAKYRFYLSFENSRCDKYITEKFWRPLWKGNVPVVLGGLKRADYEEIAPPGSFIHVDDFKTTKHLSEYLQYLTTNDTAYNEYHQHIKREWIEFLQEQSRRLRLDIAFNQFMCLSIARAATALDALDPRVIYQLIHFVDKRGLNMKAETGVELAEIFAKASIDDLNAWKRLAVLFERRGISLQLRDLHRFKRAFERSGRINQRVMGFYDLFVKAREDERKYGPA</sequence>
<reference evidence="7 8" key="1">
    <citation type="submission" date="2008-07" db="EMBL/GenBank/DDBJ databases">
        <authorList>
            <person name="El-Sayed N."/>
            <person name="Caler E."/>
            <person name="Inman J."/>
            <person name="Amedeo P."/>
            <person name="Hass B."/>
            <person name="Wortman J."/>
        </authorList>
    </citation>
    <scope>NUCLEOTIDE SEQUENCE [LARGE SCALE GENOMIC DNA]</scope>
    <source>
        <strain evidence="8">ATCC 50983 / TXsc</strain>
    </source>
</reference>
<keyword evidence="5" id="KW-0333">Golgi apparatus</keyword>
<evidence type="ECO:0000313" key="7">
    <source>
        <dbReference type="EMBL" id="EER00641.1"/>
    </source>
</evidence>
<feature type="non-terminal residue" evidence="7">
    <location>
        <position position="1"/>
    </location>
</feature>
<dbReference type="GO" id="GO:0046920">
    <property type="term" value="F:alpha-(1-&gt;3)-fucosyltransferase activity"/>
    <property type="evidence" value="ECO:0007669"/>
    <property type="project" value="TreeGrafter"/>
</dbReference>
<evidence type="ECO:0000256" key="5">
    <source>
        <dbReference type="RuleBase" id="RU003832"/>
    </source>
</evidence>